<evidence type="ECO:0000313" key="2">
    <source>
        <dbReference type="EMBL" id="MBT9281946.1"/>
    </source>
</evidence>
<dbReference type="Proteomes" id="UP000748108">
    <property type="component" value="Unassembled WGS sequence"/>
</dbReference>
<reference evidence="2" key="1">
    <citation type="journal article" date="2021" name="Microbiology">
        <title>Metagenomic Analysis of the Microbial Community in the Underground Coal Fire Area (Kemerovo Region, Russia) Revealed Predominance of Thermophilic Members of the Phyla Deinococcus-thermus, Aquificae, and Firmicutes.</title>
        <authorList>
            <person name="Kadnikov V."/>
            <person name="Mardanov A.V."/>
            <person name="Beletsky A.V."/>
            <person name="Karnachuk O.V."/>
            <person name="Ravin N.V."/>
        </authorList>
    </citation>
    <scope>NUCLEOTIDE SEQUENCE</scope>
    <source>
        <strain evidence="2">RBS10-49</strain>
    </source>
</reference>
<accession>A0A947G905</accession>
<evidence type="ECO:0000313" key="3">
    <source>
        <dbReference type="Proteomes" id="UP000748108"/>
    </source>
</evidence>
<keyword evidence="1" id="KW-0812">Transmembrane</keyword>
<organism evidence="2 3">
    <name type="scientific">Hydrogenibacillus schlegelii</name>
    <name type="common">Bacillus schlegelii</name>
    <dbReference type="NCBI Taxonomy" id="1484"/>
    <lineage>
        <taxon>Bacteria</taxon>
        <taxon>Bacillati</taxon>
        <taxon>Bacillota</taxon>
        <taxon>Bacilli</taxon>
        <taxon>Bacillales</taxon>
        <taxon>Bacillales Family X. Incertae Sedis</taxon>
        <taxon>Hydrogenibacillus</taxon>
    </lineage>
</organism>
<protein>
    <submittedName>
        <fullName evidence="2">YlaH-like family protein</fullName>
    </submittedName>
</protein>
<comment type="caution">
    <text evidence="2">The sequence shown here is derived from an EMBL/GenBank/DDBJ whole genome shotgun (WGS) entry which is preliminary data.</text>
</comment>
<dbReference type="InterPro" id="IPR025620">
    <property type="entry name" value="YlaH"/>
</dbReference>
<gene>
    <name evidence="2" type="ORF">KM312_04720</name>
</gene>
<proteinExistence type="predicted"/>
<feature type="transmembrane region" description="Helical" evidence="1">
    <location>
        <begin position="39"/>
        <end position="57"/>
    </location>
</feature>
<feature type="transmembrane region" description="Helical" evidence="1">
    <location>
        <begin position="6"/>
        <end position="32"/>
    </location>
</feature>
<keyword evidence="1" id="KW-0472">Membrane</keyword>
<dbReference type="Pfam" id="PF14036">
    <property type="entry name" value="YlaH"/>
    <property type="match status" value="1"/>
</dbReference>
<evidence type="ECO:0000256" key="1">
    <source>
        <dbReference type="SAM" id="Phobius"/>
    </source>
</evidence>
<feature type="transmembrane region" description="Helical" evidence="1">
    <location>
        <begin position="69"/>
        <end position="102"/>
    </location>
</feature>
<dbReference type="AlphaFoldDB" id="A0A947G905"/>
<dbReference type="EMBL" id="JAHHQF010000047">
    <property type="protein sequence ID" value="MBT9281946.1"/>
    <property type="molecule type" value="Genomic_DNA"/>
</dbReference>
<keyword evidence="1" id="KW-1133">Transmembrane helix</keyword>
<sequence length="127" mass="13363">MPGGKLWPGVLKAGFLAGDVLALSGGAALPAFALWDRFGVKYAVVTLLLALVFRLGFERPLPPGKRVLVYGLLVALAFPLVVLAYVLPIAEALGASLIVLIVYRWRRRRERAGAAKGGSPRAGGKGA</sequence>
<name>A0A947G905_HYDSH</name>